<organism evidence="1 2">
    <name type="scientific">Giesbergeria sinuosa</name>
    <dbReference type="NCBI Taxonomy" id="80883"/>
    <lineage>
        <taxon>Bacteria</taxon>
        <taxon>Pseudomonadati</taxon>
        <taxon>Pseudomonadota</taxon>
        <taxon>Betaproteobacteria</taxon>
        <taxon>Burkholderiales</taxon>
        <taxon>Comamonadaceae</taxon>
        <taxon>Giesbergeria</taxon>
    </lineage>
</organism>
<gene>
    <name evidence="1" type="ORF">ACFO6X_11810</name>
</gene>
<dbReference type="Proteomes" id="UP001596001">
    <property type="component" value="Unassembled WGS sequence"/>
</dbReference>
<evidence type="ECO:0000313" key="1">
    <source>
        <dbReference type="EMBL" id="MFC4789663.1"/>
    </source>
</evidence>
<sequence>MIAIKKAQKIIQREMDSVAATIFSELVLSLEKNTSFNMHRLYELDYKNFETAVEIIKEWRLDRYYASKVKILASALYIEEIHNQ</sequence>
<reference evidence="2" key="1">
    <citation type="journal article" date="2019" name="Int. J. Syst. Evol. Microbiol.">
        <title>The Global Catalogue of Microorganisms (GCM) 10K type strain sequencing project: providing services to taxonomists for standard genome sequencing and annotation.</title>
        <authorList>
            <consortium name="The Broad Institute Genomics Platform"/>
            <consortium name="The Broad Institute Genome Sequencing Center for Infectious Disease"/>
            <person name="Wu L."/>
            <person name="Ma J."/>
        </authorList>
    </citation>
    <scope>NUCLEOTIDE SEQUENCE [LARGE SCALE GENOMIC DNA]</scope>
    <source>
        <strain evidence="2">CCUG 49452</strain>
    </source>
</reference>
<evidence type="ECO:0000313" key="2">
    <source>
        <dbReference type="Proteomes" id="UP001596001"/>
    </source>
</evidence>
<name>A0ABV9QEM1_9BURK</name>
<accession>A0ABV9QEM1</accession>
<dbReference type="RefSeq" id="WP_382433258.1">
    <property type="nucleotide sequence ID" value="NZ_JBHSHJ010000009.1"/>
</dbReference>
<comment type="caution">
    <text evidence="1">The sequence shown here is derived from an EMBL/GenBank/DDBJ whole genome shotgun (WGS) entry which is preliminary data.</text>
</comment>
<proteinExistence type="predicted"/>
<keyword evidence="2" id="KW-1185">Reference proteome</keyword>
<protein>
    <submittedName>
        <fullName evidence="1">Uncharacterized protein</fullName>
    </submittedName>
</protein>
<dbReference type="EMBL" id="JBHSHJ010000009">
    <property type="protein sequence ID" value="MFC4789663.1"/>
    <property type="molecule type" value="Genomic_DNA"/>
</dbReference>